<keyword evidence="6" id="KW-1185">Reference proteome</keyword>
<sequence>MHIILQCLVLAQLILITLSQSCLNSKGQEVDWWFILKMPKNSKQKWTGLEYFYCDKENDCKEFNLQDDDLDSATSPLMQTIKTIDFTDDKFISILWSDQPNSEITYSNHAHSKGIMRAGLEDKKNAFIISHSTPRFPKLNEYGQIDDKVEDNFARNGQHFLCLSTTTDKIDEILAESYYEAEIQIYKVSQTPTKIFGRGYYPNIYKLWSTKKPGKGESHHRYSKTTLYSHVRFTTRENQKFKIFSKNEDFEQDFYAKFVAEELQQDLIMETWVRQKGKGLDDPVCKKYKTSSNHQVSFHGKNKHKEVTFTYLYTKDHSKYGITLPRDPASTSKGESFITTDYSHPSLKGQIFTSVKNLQRSKILNVDEDTVIKEDEDEEEDEKMEDASPKPDDSMDVDHPKSEEKLLGRKRKRDDSEELEPPPKRMPTEKKNKDKYVCVSDLNRQESQWFRGGVVYCFYNENLWGHIDKAFVGKQLCKS</sequence>
<dbReference type="InterPro" id="IPR004947">
    <property type="entry name" value="DNase_II"/>
</dbReference>
<keyword evidence="2" id="KW-0378">Hydrolase</keyword>
<comment type="caution">
    <text evidence="5">The sequence shown here is derived from an EMBL/GenBank/DDBJ whole genome shotgun (WGS) entry which is preliminary data.</text>
</comment>
<reference evidence="5" key="1">
    <citation type="submission" date="2021-01" db="EMBL/GenBank/DDBJ databases">
        <authorList>
            <consortium name="Genoscope - CEA"/>
            <person name="William W."/>
        </authorList>
    </citation>
    <scope>NUCLEOTIDE SEQUENCE</scope>
</reference>
<feature type="region of interest" description="Disordered" evidence="3">
    <location>
        <begin position="369"/>
        <end position="433"/>
    </location>
</feature>
<evidence type="ECO:0000313" key="6">
    <source>
        <dbReference type="Proteomes" id="UP000689195"/>
    </source>
</evidence>
<feature type="signal peptide" evidence="4">
    <location>
        <begin position="1"/>
        <end position="19"/>
    </location>
</feature>
<name>A0A8S1UMD0_9CILI</name>
<protein>
    <submittedName>
        <fullName evidence="5">Uncharacterized protein</fullName>
    </submittedName>
</protein>
<dbReference type="Pfam" id="PF03265">
    <property type="entry name" value="DNase_II"/>
    <property type="match status" value="2"/>
</dbReference>
<keyword evidence="4" id="KW-0732">Signal</keyword>
<comment type="similarity">
    <text evidence="1">Belongs to the DNase II family.</text>
</comment>
<feature type="compositionally biased region" description="Basic and acidic residues" evidence="3">
    <location>
        <begin position="385"/>
        <end position="407"/>
    </location>
</feature>
<proteinExistence type="inferred from homology"/>
<gene>
    <name evidence="5" type="ORF">PPENT_87.1.T0410270</name>
</gene>
<dbReference type="PANTHER" id="PTHR10858">
    <property type="entry name" value="DEOXYRIBONUCLEASE II"/>
    <property type="match status" value="1"/>
</dbReference>
<feature type="chain" id="PRO_5035847044" evidence="4">
    <location>
        <begin position="20"/>
        <end position="479"/>
    </location>
</feature>
<feature type="compositionally biased region" description="Acidic residues" evidence="3">
    <location>
        <begin position="369"/>
        <end position="384"/>
    </location>
</feature>
<dbReference type="OrthoDB" id="10261598at2759"/>
<accession>A0A8S1UMD0</accession>
<evidence type="ECO:0000256" key="2">
    <source>
        <dbReference type="ARBA" id="ARBA00022801"/>
    </source>
</evidence>
<evidence type="ECO:0000313" key="5">
    <source>
        <dbReference type="EMBL" id="CAD8164889.1"/>
    </source>
</evidence>
<dbReference type="CDD" id="cd09120">
    <property type="entry name" value="PLDc_DNaseII_1"/>
    <property type="match status" value="1"/>
</dbReference>
<evidence type="ECO:0000256" key="1">
    <source>
        <dbReference type="ARBA" id="ARBA00007527"/>
    </source>
</evidence>
<evidence type="ECO:0000256" key="4">
    <source>
        <dbReference type="SAM" id="SignalP"/>
    </source>
</evidence>
<feature type="compositionally biased region" description="Basic and acidic residues" evidence="3">
    <location>
        <begin position="421"/>
        <end position="433"/>
    </location>
</feature>
<organism evidence="5 6">
    <name type="scientific">Paramecium pentaurelia</name>
    <dbReference type="NCBI Taxonomy" id="43138"/>
    <lineage>
        <taxon>Eukaryota</taxon>
        <taxon>Sar</taxon>
        <taxon>Alveolata</taxon>
        <taxon>Ciliophora</taxon>
        <taxon>Intramacronucleata</taxon>
        <taxon>Oligohymenophorea</taxon>
        <taxon>Peniculida</taxon>
        <taxon>Parameciidae</taxon>
        <taxon>Paramecium</taxon>
    </lineage>
</organism>
<dbReference type="GO" id="GO:0004531">
    <property type="term" value="F:deoxyribonuclease II activity"/>
    <property type="evidence" value="ECO:0007669"/>
    <property type="project" value="InterPro"/>
</dbReference>
<dbReference type="EMBL" id="CAJJDO010000041">
    <property type="protein sequence ID" value="CAD8164889.1"/>
    <property type="molecule type" value="Genomic_DNA"/>
</dbReference>
<dbReference type="Proteomes" id="UP000689195">
    <property type="component" value="Unassembled WGS sequence"/>
</dbReference>
<evidence type="ECO:0000256" key="3">
    <source>
        <dbReference type="SAM" id="MobiDB-lite"/>
    </source>
</evidence>
<dbReference type="AlphaFoldDB" id="A0A8S1UMD0"/>
<dbReference type="PANTHER" id="PTHR10858:SF23">
    <property type="entry name" value="DEOXYRIBONUCLEASE II"/>
    <property type="match status" value="1"/>
</dbReference>